<organism evidence="4 5">
    <name type="scientific">Raphidocelis subcapitata</name>
    <dbReference type="NCBI Taxonomy" id="307507"/>
    <lineage>
        <taxon>Eukaryota</taxon>
        <taxon>Viridiplantae</taxon>
        <taxon>Chlorophyta</taxon>
        <taxon>core chlorophytes</taxon>
        <taxon>Chlorophyceae</taxon>
        <taxon>CS clade</taxon>
        <taxon>Sphaeropleales</taxon>
        <taxon>Selenastraceae</taxon>
        <taxon>Raphidocelis</taxon>
    </lineage>
</organism>
<keyword evidence="2" id="KW-0472">Membrane</keyword>
<name>A0A2V0P4B7_9CHLO</name>
<keyword evidence="3" id="KW-0732">Signal</keyword>
<evidence type="ECO:0000313" key="4">
    <source>
        <dbReference type="EMBL" id="GBF93752.1"/>
    </source>
</evidence>
<dbReference type="AlphaFoldDB" id="A0A2V0P4B7"/>
<dbReference type="EMBL" id="BDRX01000044">
    <property type="protein sequence ID" value="GBF93752.1"/>
    <property type="molecule type" value="Genomic_DNA"/>
</dbReference>
<feature type="compositionally biased region" description="Low complexity" evidence="1">
    <location>
        <begin position="52"/>
        <end position="61"/>
    </location>
</feature>
<dbReference type="STRING" id="307507.A0A2V0P4B7"/>
<sequence>MRARSLALLLAACLALGAASTVSAAFAGPISQDGWVQPDAVAASRSLLQAEGAADGASSDGPSGGYGGARRLMQSTGGYGGARRLMQSTGGYGGARRLMQSTGGYGGARRLMQSTGGYGGARRLMQSTGGYGGARRLMQSTGGYGGARRLAQSTGGYGDEGTGGYGRARRLGETVGDASAAAQPQQQQLWAGRPAGNVVDTAVNSARAAAASSLLSPAPGTCYCRYDTDYGTWALGEEGCKAALYAKCRAGQLPCDWLDAYYAGGGLAHKLAHEDDVQGFVFDDCQPQPPCACAGVNFNGADSAASAYACCRDLRAACRTPFTGLDCSDVEAFCGDDAPSSTPLRRWTQHKLHHAAECAAYAGTPYNFVSFEAMMAAHRPARGPAALGANQGALAAASAALHALADRSGAGATALAAAGAAAVLVAGAAAVLLRGTRARAAARAIDGGMGDFVSPLLHTIPEMPAREEAEAGSHASGVRRTPSSNYLMPSPPISRSASHASLSGVQ</sequence>
<keyword evidence="5" id="KW-1185">Reference proteome</keyword>
<gene>
    <name evidence="4" type="ORF">Rsub_06084</name>
</gene>
<evidence type="ECO:0000256" key="3">
    <source>
        <dbReference type="SAM" id="SignalP"/>
    </source>
</evidence>
<proteinExistence type="predicted"/>
<feature type="region of interest" description="Disordered" evidence="1">
    <location>
        <begin position="52"/>
        <end position="72"/>
    </location>
</feature>
<keyword evidence="2" id="KW-0812">Transmembrane</keyword>
<reference evidence="4 5" key="1">
    <citation type="journal article" date="2018" name="Sci. Rep.">
        <title>Raphidocelis subcapitata (=Pseudokirchneriella subcapitata) provides an insight into genome evolution and environmental adaptations in the Sphaeropleales.</title>
        <authorList>
            <person name="Suzuki S."/>
            <person name="Yamaguchi H."/>
            <person name="Nakajima N."/>
            <person name="Kawachi M."/>
        </authorList>
    </citation>
    <scope>NUCLEOTIDE SEQUENCE [LARGE SCALE GENOMIC DNA]</scope>
    <source>
        <strain evidence="4 5">NIES-35</strain>
    </source>
</reference>
<feature type="transmembrane region" description="Helical" evidence="2">
    <location>
        <begin position="414"/>
        <end position="433"/>
    </location>
</feature>
<keyword evidence="2" id="KW-1133">Transmembrane helix</keyword>
<accession>A0A2V0P4B7</accession>
<protein>
    <submittedName>
        <fullName evidence="4">Uncharacterized protein</fullName>
    </submittedName>
</protein>
<feature type="region of interest" description="Disordered" evidence="1">
    <location>
        <begin position="466"/>
        <end position="506"/>
    </location>
</feature>
<dbReference type="InParanoid" id="A0A2V0P4B7"/>
<evidence type="ECO:0000256" key="1">
    <source>
        <dbReference type="SAM" id="MobiDB-lite"/>
    </source>
</evidence>
<feature type="signal peptide" evidence="3">
    <location>
        <begin position="1"/>
        <end position="19"/>
    </location>
</feature>
<comment type="caution">
    <text evidence="4">The sequence shown here is derived from an EMBL/GenBank/DDBJ whole genome shotgun (WGS) entry which is preliminary data.</text>
</comment>
<evidence type="ECO:0000256" key="2">
    <source>
        <dbReference type="SAM" id="Phobius"/>
    </source>
</evidence>
<evidence type="ECO:0000313" key="5">
    <source>
        <dbReference type="Proteomes" id="UP000247498"/>
    </source>
</evidence>
<dbReference type="OrthoDB" id="548496at2759"/>
<feature type="compositionally biased region" description="Polar residues" evidence="1">
    <location>
        <begin position="481"/>
        <end position="506"/>
    </location>
</feature>
<feature type="chain" id="PRO_5016130702" evidence="3">
    <location>
        <begin position="20"/>
        <end position="506"/>
    </location>
</feature>
<dbReference type="Proteomes" id="UP000247498">
    <property type="component" value="Unassembled WGS sequence"/>
</dbReference>